<dbReference type="SUPFAM" id="SSF55681">
    <property type="entry name" value="Class II aaRS and biotin synthetases"/>
    <property type="match status" value="1"/>
</dbReference>
<name>A0A9W6PFH3_9ACTN</name>
<dbReference type="OrthoDB" id="583154at2"/>
<accession>A0A9W6PFH3</accession>
<evidence type="ECO:0000313" key="2">
    <source>
        <dbReference type="EMBL" id="GLW55055.1"/>
    </source>
</evidence>
<evidence type="ECO:0000313" key="3">
    <source>
        <dbReference type="Proteomes" id="UP001165143"/>
    </source>
</evidence>
<dbReference type="Proteomes" id="UP001165143">
    <property type="component" value="Unassembled WGS sequence"/>
</dbReference>
<dbReference type="InterPro" id="IPR045864">
    <property type="entry name" value="aa-tRNA-synth_II/BPL/LPL"/>
</dbReference>
<feature type="region of interest" description="Disordered" evidence="1">
    <location>
        <begin position="92"/>
        <end position="113"/>
    </location>
</feature>
<reference evidence="2" key="1">
    <citation type="submission" date="2023-02" db="EMBL/GenBank/DDBJ databases">
        <title>Kitasatospora phosalacinea NBRC 14362.</title>
        <authorList>
            <person name="Ichikawa N."/>
            <person name="Sato H."/>
            <person name="Tonouchi N."/>
        </authorList>
    </citation>
    <scope>NUCLEOTIDE SEQUENCE</scope>
    <source>
        <strain evidence="2">NBRC 14362</strain>
    </source>
</reference>
<gene>
    <name evidence="2" type="ORF">Kpho01_30660</name>
</gene>
<dbReference type="Gene3D" id="3.30.930.10">
    <property type="entry name" value="Bira Bifunctional Protein, Domain 2"/>
    <property type="match status" value="1"/>
</dbReference>
<dbReference type="AlphaFoldDB" id="A0A9W6PFH3"/>
<evidence type="ECO:0008006" key="4">
    <source>
        <dbReference type="Google" id="ProtNLM"/>
    </source>
</evidence>
<protein>
    <recommendedName>
        <fullName evidence="4">Aminoacyl-transfer RNA synthetases class-II family profile domain-containing protein</fullName>
    </recommendedName>
</protein>
<sequence>MTDPQPETAALWRSPAALAPAQRRTFDDLLAYCVPGPAAVEARHTEEGTTVRLPADPGWPVDRVRGLLDAAFARAGAAPPRDPKVLVELGGRHRPPTPERAVPADSTHVGPGLNVSGPGVARLVRALDRVFLDLARRAGAVEHAVPHLVSWETVERAGYHRTFPQHLTPCAVAGPDLAALDRFAAAAPEDRMAELRPAPVVLAPAVCLSLFAALADSALDRPFIGTATGGCARHEAGTVRSTTRLWAFTMREVVFVGEPAAARAFRDDMLDRVAEFARELDLPSTLLSANDPFFTRERGDLATFQSSFDLKHELLARTADGSPVAVTSVNLHQQHFGTGFGITLPSGAPAHSTCVGFGLERWAQWIHSHLGSDPAAWPDPLRTAAD</sequence>
<dbReference type="RefSeq" id="WP_051777829.1">
    <property type="nucleotide sequence ID" value="NZ_BSRX01000016.1"/>
</dbReference>
<evidence type="ECO:0000256" key="1">
    <source>
        <dbReference type="SAM" id="MobiDB-lite"/>
    </source>
</evidence>
<proteinExistence type="predicted"/>
<organism evidence="2 3">
    <name type="scientific">Kitasatospora phosalacinea</name>
    <dbReference type="NCBI Taxonomy" id="2065"/>
    <lineage>
        <taxon>Bacteria</taxon>
        <taxon>Bacillati</taxon>
        <taxon>Actinomycetota</taxon>
        <taxon>Actinomycetes</taxon>
        <taxon>Kitasatosporales</taxon>
        <taxon>Streptomycetaceae</taxon>
        <taxon>Kitasatospora</taxon>
    </lineage>
</organism>
<comment type="caution">
    <text evidence="2">The sequence shown here is derived from an EMBL/GenBank/DDBJ whole genome shotgun (WGS) entry which is preliminary data.</text>
</comment>
<dbReference type="EMBL" id="BSRX01000016">
    <property type="protein sequence ID" value="GLW55055.1"/>
    <property type="molecule type" value="Genomic_DNA"/>
</dbReference>